<dbReference type="EMBL" id="MVBM01000005">
    <property type="protein sequence ID" value="OOK71943.1"/>
    <property type="molecule type" value="Genomic_DNA"/>
</dbReference>
<gene>
    <name evidence="3" type="ORF">BZL30_5384</name>
</gene>
<dbReference type="Gene3D" id="1.10.287.850">
    <property type="entry name" value="HP0062-like domain"/>
    <property type="match status" value="1"/>
</dbReference>
<feature type="domain" description="PE" evidence="2">
    <location>
        <begin position="1"/>
        <end position="85"/>
    </location>
</feature>
<evidence type="ECO:0000313" key="4">
    <source>
        <dbReference type="Proteomes" id="UP000189229"/>
    </source>
</evidence>
<dbReference type="Pfam" id="PF00934">
    <property type="entry name" value="PE"/>
    <property type="match status" value="1"/>
</dbReference>
<evidence type="ECO:0000256" key="1">
    <source>
        <dbReference type="SAM" id="MobiDB-lite"/>
    </source>
</evidence>
<evidence type="ECO:0000259" key="2">
    <source>
        <dbReference type="Pfam" id="PF00934"/>
    </source>
</evidence>
<name>A0A1V3WY17_MYCKA</name>
<sequence>MLAAAAGDLAAIGSTISVANAAAAAPITGVPAAGGDEVSAGIAAMFGMHAQAYQAISAQVATFHDQFVQILRTSAGSYAGTEATNAATVDVGPGAGHSGGAGGSGNAAAAGGSGSVSQAGGAGSVSQAGGKGADSGSIGSGGIGQHGGPAVRVRLISPVSAAAAGRRARQRRCGRRPARRQRRGWRPGNGNPMNHGSVNAAGRPVSTPTSTWLSRRQPRYRQRRRPGRGRRQRTTRWHGWRCRRCA</sequence>
<comment type="caution">
    <text evidence="3">The sequence shown here is derived from an EMBL/GenBank/DDBJ whole genome shotgun (WGS) entry which is preliminary data.</text>
</comment>
<organism evidence="3 4">
    <name type="scientific">Mycobacterium kansasii</name>
    <dbReference type="NCBI Taxonomy" id="1768"/>
    <lineage>
        <taxon>Bacteria</taxon>
        <taxon>Bacillati</taxon>
        <taxon>Actinomycetota</taxon>
        <taxon>Actinomycetes</taxon>
        <taxon>Mycobacteriales</taxon>
        <taxon>Mycobacteriaceae</taxon>
        <taxon>Mycobacterium</taxon>
    </lineage>
</organism>
<protein>
    <submittedName>
        <fullName evidence="3">PE family protein</fullName>
    </submittedName>
</protein>
<feature type="compositionally biased region" description="Basic residues" evidence="1">
    <location>
        <begin position="216"/>
        <end position="238"/>
    </location>
</feature>
<feature type="compositionally biased region" description="Gly residues" evidence="1">
    <location>
        <begin position="129"/>
        <end position="146"/>
    </location>
</feature>
<feature type="compositionally biased region" description="Low complexity" evidence="1">
    <location>
        <begin position="106"/>
        <end position="128"/>
    </location>
</feature>
<dbReference type="InterPro" id="IPR000084">
    <property type="entry name" value="PE-PGRS_N"/>
</dbReference>
<reference evidence="3 4" key="1">
    <citation type="submission" date="2017-02" db="EMBL/GenBank/DDBJ databases">
        <title>Complete genome sequences of Mycobacterium kansasii strains isolated from rhesus macaques.</title>
        <authorList>
            <person name="Panda A."/>
            <person name="Nagaraj S."/>
            <person name="Zhao X."/>
            <person name="Tettelin H."/>
            <person name="Detolla L.J."/>
        </authorList>
    </citation>
    <scope>NUCLEOTIDE SEQUENCE [LARGE SCALE GENOMIC DNA]</scope>
    <source>
        <strain evidence="3 4">11-3813</strain>
    </source>
</reference>
<feature type="region of interest" description="Disordered" evidence="1">
    <location>
        <begin position="161"/>
        <end position="238"/>
    </location>
</feature>
<evidence type="ECO:0000313" key="3">
    <source>
        <dbReference type="EMBL" id="OOK71943.1"/>
    </source>
</evidence>
<dbReference type="InterPro" id="IPR038332">
    <property type="entry name" value="PPE_sf"/>
</dbReference>
<dbReference type="SUPFAM" id="SSF140459">
    <property type="entry name" value="PE/PPE dimer-like"/>
    <property type="match status" value="1"/>
</dbReference>
<dbReference type="Proteomes" id="UP000189229">
    <property type="component" value="Unassembled WGS sequence"/>
</dbReference>
<feature type="region of interest" description="Disordered" evidence="1">
    <location>
        <begin position="97"/>
        <end position="146"/>
    </location>
</feature>
<dbReference type="AlphaFoldDB" id="A0A1V3WY17"/>
<feature type="compositionally biased region" description="Basic residues" evidence="1">
    <location>
        <begin position="166"/>
        <end position="185"/>
    </location>
</feature>
<proteinExistence type="predicted"/>
<accession>A0A1V3WY17</accession>